<sequence>MHPPATSSPPSNNVKQLVTKSYLDIIQRNLNLQTTLQPGKERDRLITVLSPAAANGALVGVIQFILLRRLPILWMNRTLRQKYPKGVPKDYNWNQNPQVRKPLDNNPNAPPTFQPTFHYITTPLSILFDVTLSTVTASAVALGLVNQKEFLNVASSLPLKGGTSPISNVLCDDFVDMQRQLAEESKIAQQFWKENKDDDVMTSINVFVQNCKRRRIYEDRLRHEGLLNAGDEVILPAEGVPDDVMIEDDDDQEEMMFQM</sequence>
<organism evidence="2">
    <name type="scientific">Helicotheca tamesis</name>
    <dbReference type="NCBI Taxonomy" id="374047"/>
    <lineage>
        <taxon>Eukaryota</taxon>
        <taxon>Sar</taxon>
        <taxon>Stramenopiles</taxon>
        <taxon>Ochrophyta</taxon>
        <taxon>Bacillariophyta</taxon>
        <taxon>Mediophyceae</taxon>
        <taxon>Lithodesmiophycidae</taxon>
        <taxon>Lithodesmiales</taxon>
        <taxon>Lithodesmiaceae</taxon>
        <taxon>Helicotheca</taxon>
    </lineage>
</organism>
<dbReference type="EMBL" id="HBGV01005768">
    <property type="protein sequence ID" value="CAD9480262.1"/>
    <property type="molecule type" value="Transcribed_RNA"/>
</dbReference>
<proteinExistence type="predicted"/>
<dbReference type="AlphaFoldDB" id="A0A7S2H4W5"/>
<protein>
    <submittedName>
        <fullName evidence="2">Uncharacterized protein</fullName>
    </submittedName>
</protein>
<gene>
    <name evidence="2" type="ORF">HTAM1171_LOCUS3467</name>
</gene>
<keyword evidence="1" id="KW-0472">Membrane</keyword>
<feature type="transmembrane region" description="Helical" evidence="1">
    <location>
        <begin position="45"/>
        <end position="67"/>
    </location>
</feature>
<keyword evidence="1" id="KW-1133">Transmembrane helix</keyword>
<accession>A0A7S2H4W5</accession>
<name>A0A7S2H4W5_9STRA</name>
<evidence type="ECO:0000313" key="2">
    <source>
        <dbReference type="EMBL" id="CAD9480262.1"/>
    </source>
</evidence>
<reference evidence="2" key="1">
    <citation type="submission" date="2021-01" db="EMBL/GenBank/DDBJ databases">
        <authorList>
            <person name="Corre E."/>
            <person name="Pelletier E."/>
            <person name="Niang G."/>
            <person name="Scheremetjew M."/>
            <person name="Finn R."/>
            <person name="Kale V."/>
            <person name="Holt S."/>
            <person name="Cochrane G."/>
            <person name="Meng A."/>
            <person name="Brown T."/>
            <person name="Cohen L."/>
        </authorList>
    </citation>
    <scope>NUCLEOTIDE SEQUENCE</scope>
    <source>
        <strain evidence="2">CCMP826</strain>
    </source>
</reference>
<keyword evidence="1" id="KW-0812">Transmembrane</keyword>
<evidence type="ECO:0000256" key="1">
    <source>
        <dbReference type="SAM" id="Phobius"/>
    </source>
</evidence>